<evidence type="ECO:0000259" key="1">
    <source>
        <dbReference type="PROSITE" id="PS50878"/>
    </source>
</evidence>
<dbReference type="SUPFAM" id="SSF56672">
    <property type="entry name" value="DNA/RNA polymerases"/>
    <property type="match status" value="1"/>
</dbReference>
<gene>
    <name evidence="2" type="ORF">ANN_08613</name>
</gene>
<dbReference type="PRINTS" id="PR01345">
    <property type="entry name" value="CERVTRCPTASE"/>
</dbReference>
<dbReference type="InterPro" id="IPR000477">
    <property type="entry name" value="RT_dom"/>
</dbReference>
<evidence type="ECO:0000313" key="2">
    <source>
        <dbReference type="EMBL" id="KAJ4440472.1"/>
    </source>
</evidence>
<dbReference type="PROSITE" id="PS50878">
    <property type="entry name" value="RT_POL"/>
    <property type="match status" value="1"/>
</dbReference>
<name>A0ABQ8T1X9_PERAM</name>
<reference evidence="2 3" key="1">
    <citation type="journal article" date="2022" name="Allergy">
        <title>Genome assembly and annotation of Periplaneta americana reveal a comprehensive cockroach allergen profile.</title>
        <authorList>
            <person name="Wang L."/>
            <person name="Xiong Q."/>
            <person name="Saelim N."/>
            <person name="Wang L."/>
            <person name="Nong W."/>
            <person name="Wan A.T."/>
            <person name="Shi M."/>
            <person name="Liu X."/>
            <person name="Cao Q."/>
            <person name="Hui J.H.L."/>
            <person name="Sookrung N."/>
            <person name="Leung T.F."/>
            <person name="Tungtrongchitr A."/>
            <person name="Tsui S.K.W."/>
        </authorList>
    </citation>
    <scope>NUCLEOTIDE SEQUENCE [LARGE SCALE GENOMIC DNA]</scope>
    <source>
        <strain evidence="2">PWHHKU_190912</strain>
    </source>
</reference>
<proteinExistence type="predicted"/>
<accession>A0ABQ8T1X9</accession>
<dbReference type="InterPro" id="IPR043502">
    <property type="entry name" value="DNA/RNA_pol_sf"/>
</dbReference>
<sequence length="714" mass="81717">MSGGKVHDLRGDNIGDSEQKRLRQHGFREGFSCDSQITSLVQYLAEEVDRGGRIDAVVIDFSKAFDLVPHDILIDKLSRLGIDKGVVLWIQEFLKGRTQRVTVGHEISEIGNISSGVPQGSVLGPLLFIIYVNDLCQDITSNVRLFANDCIIYRKIINNSDVDAIQTDLNNIYNWALKHRMKINGSKSKSITFCKTREETSLNYEFSGVVIPQEQCFKYLGVYLNSKLSWGEHVDNVTGKAWRALHFIMRILRKASPKSREIAYLTLVRPLMEYGTTCWDPYRIYQINSLERIQYRAAKFVKGKREDGNDTIKELKWETLENRRRKTRITSLYRAHLGQKAWVDITARLEKPTYYGRNDHDFKIKCRKQKTDVGSMKPSWELDRSRWSHFLATEFTRPYSTELLCVWSWLKSEVYKCKVETWEELLARILHACAQVKESAQISNSNRQQQLSTRAAKCTEVYVKASVGLDAKEIRTFDRSEYQNSPPGADSNYGWAPPWSFVVGGSAMHCGLSTGLMVTCGTGVESEADENPLAVEETRHRHLFSINIWAGALGHRLMEPYVLSQRLTRARYRDFLINVLPLYWSGNPHTLASPFPKPKSPRLLVMGTHEEIGLRHSNQQCADTTGSRLQSMSVHTRTTRSISKNTCFFTPKGRGLHCHEWTSQESYPPLRLDFDMTSMSESVHRIEKSGQLIVGLECKPANRQKENITREAKN</sequence>
<dbReference type="PANTHER" id="PTHR33332">
    <property type="entry name" value="REVERSE TRANSCRIPTASE DOMAIN-CONTAINING PROTEIN"/>
    <property type="match status" value="1"/>
</dbReference>
<feature type="domain" description="Reverse transcriptase" evidence="1">
    <location>
        <begin position="1"/>
        <end position="224"/>
    </location>
</feature>
<dbReference type="Proteomes" id="UP001148838">
    <property type="component" value="Unassembled WGS sequence"/>
</dbReference>
<dbReference type="Pfam" id="PF00078">
    <property type="entry name" value="RVT_1"/>
    <property type="match status" value="1"/>
</dbReference>
<keyword evidence="3" id="KW-1185">Reference proteome</keyword>
<dbReference type="EMBL" id="JAJSOF020000017">
    <property type="protein sequence ID" value="KAJ4440472.1"/>
    <property type="molecule type" value="Genomic_DNA"/>
</dbReference>
<protein>
    <recommendedName>
        <fullName evidence="1">Reverse transcriptase domain-containing protein</fullName>
    </recommendedName>
</protein>
<comment type="caution">
    <text evidence="2">The sequence shown here is derived from an EMBL/GenBank/DDBJ whole genome shotgun (WGS) entry which is preliminary data.</text>
</comment>
<evidence type="ECO:0000313" key="3">
    <source>
        <dbReference type="Proteomes" id="UP001148838"/>
    </source>
</evidence>
<dbReference type="CDD" id="cd01650">
    <property type="entry name" value="RT_nLTR_like"/>
    <property type="match status" value="1"/>
</dbReference>
<organism evidence="2 3">
    <name type="scientific">Periplaneta americana</name>
    <name type="common">American cockroach</name>
    <name type="synonym">Blatta americana</name>
    <dbReference type="NCBI Taxonomy" id="6978"/>
    <lineage>
        <taxon>Eukaryota</taxon>
        <taxon>Metazoa</taxon>
        <taxon>Ecdysozoa</taxon>
        <taxon>Arthropoda</taxon>
        <taxon>Hexapoda</taxon>
        <taxon>Insecta</taxon>
        <taxon>Pterygota</taxon>
        <taxon>Neoptera</taxon>
        <taxon>Polyneoptera</taxon>
        <taxon>Dictyoptera</taxon>
        <taxon>Blattodea</taxon>
        <taxon>Blattoidea</taxon>
        <taxon>Blattidae</taxon>
        <taxon>Blattinae</taxon>
        <taxon>Periplaneta</taxon>
    </lineage>
</organism>